<dbReference type="GO" id="GO:0006508">
    <property type="term" value="P:proteolysis"/>
    <property type="evidence" value="ECO:0007669"/>
    <property type="project" value="InterPro"/>
</dbReference>
<comment type="caution">
    <text evidence="5">The sequence shown here is derived from an EMBL/GenBank/DDBJ whole genome shotgun (WGS) entry which is preliminary data.</text>
</comment>
<evidence type="ECO:0000256" key="1">
    <source>
        <dbReference type="ARBA" id="ARBA00022729"/>
    </source>
</evidence>
<dbReference type="SUPFAM" id="SSF52129">
    <property type="entry name" value="Caspase-like"/>
    <property type="match status" value="1"/>
</dbReference>
<dbReference type="Gene3D" id="3.40.50.10390">
    <property type="entry name" value="Gingipain r, domain 1"/>
    <property type="match status" value="1"/>
</dbReference>
<dbReference type="Gene3D" id="2.60.40.3800">
    <property type="match status" value="1"/>
</dbReference>
<evidence type="ECO:0000313" key="5">
    <source>
        <dbReference type="EMBL" id="NNF07436.1"/>
    </source>
</evidence>
<dbReference type="Proteomes" id="UP000547674">
    <property type="component" value="Unassembled WGS sequence"/>
</dbReference>
<reference evidence="5 6" key="1">
    <citation type="submission" date="2020-03" db="EMBL/GenBank/DDBJ databases">
        <title>Metabolic flexibility allows generalist bacteria to become dominant in a frequently disturbed ecosystem.</title>
        <authorList>
            <person name="Chen Y.-J."/>
            <person name="Leung P.M."/>
            <person name="Bay S.K."/>
            <person name="Hugenholtz P."/>
            <person name="Kessler A.J."/>
            <person name="Shelley G."/>
            <person name="Waite D.W."/>
            <person name="Cook P.L."/>
            <person name="Greening C."/>
        </authorList>
    </citation>
    <scope>NUCLEOTIDE SEQUENCE [LARGE SCALE GENOMIC DNA]</scope>
    <source>
        <strain evidence="5">SS_bin_28</strain>
    </source>
</reference>
<dbReference type="Pfam" id="PF01364">
    <property type="entry name" value="Peptidase_C25"/>
    <property type="match status" value="1"/>
</dbReference>
<dbReference type="Pfam" id="PF08126">
    <property type="entry name" value="Propeptide_C25"/>
    <property type="match status" value="1"/>
</dbReference>
<evidence type="ECO:0000313" key="6">
    <source>
        <dbReference type="Proteomes" id="UP000547674"/>
    </source>
</evidence>
<sequence length="1406" mass="154335">MQSKLLRTCVLFFSALFLGLFGSLQAEAKPRFMNGAQVEVVRESPAGFELLVTIPKPNQAPRVLEDGQTYLELSLPGAQTMLEAGEPGLPLVGIPFAFPLGSKPQLEIQVLETSSFEGPQPLPAVTPKIVQAEGMVIPTGEFKATGSAYGRSSWYPASVGSLGEEAGFRNNRMQTVVLTPVQSRGSQYQVANKIRVKVTFASSSKPHGLALVPAGPASPQAEAASRALFVNANSAQSFAMRERPRDLAVLGSAQTGNAVRVRVGGVGIARIPFSDLAAAGFPVNQPLDNIRIEERDFNAALPNPYIHTSLPRWVEDTNENSVFDDGDFVAFYAENFEERFDPVYRDSRFSYFHTYWVMASSEGGKRFEVVPAVDAGAASFTSVTSTTQKLHMEEENYYINWPPDDIGQFEPVRPTTYWLGPFAQDANETFNVDLPHADPNGFMNFRAAWQGAFLTGPSRIHRVSVVFNDTRVADSETFSGTATKVWQSEPIPTNTLVTSTRNEITIEGRGESDLINGSGAYFDFIEIEYDRLLAAEGDQLRFTTGTQQGDLELVVSNFTTDDLVILDVTDPTNPIQMSPEIQTDGAGFSATLRLLGVTGEREFLAAVPSQQVGLPSRPQSSIQTADYPLPRDLEFGGLIGAGSSRDLLAEGNGSDYILITHPEFKEAWQPLVDLRESRGHRVLLCDVFEVYDQFSGGNKTPRAIERFLKEAFRQWDEPPLYLCLGGDSNEDYRSEISSSKPDWVPTMMHLASVPGGLQLRELAGTDTWFASAAAPGDSNLDPVPDMFVGRLPAGSVSDVNLLVDKIVNYETVDPSAEWRNRGVFLADDAYSTSITGTQFYCWKSVELSFTQTVKDICETHIPMTGNHTDFNCIPFLMSELLDDVPELRRDPGPGDCPRTDNGQTFLTNTAEYVRENLTPDLLSLLGQGHLFWSYTGHANKHQMATESLVRHRQGFSGLDLDGINNFGKPFIFHGFACHLNEYEHAREGIDGRGIGEVLVMQENRGAIGSVASTGYEWAHLNESAQLAITSPFFWDQPRDPVTNRPIRLLSHATYTGLIKFAASTGFNASASALMRTYLVLGDPALVIDFGTPRLEVRVNDEPIDDSFTLTAPDLNTAIPVTLSLSEDTDLESLRVFDGETELPEESIELTLLNADSPGARSYTASFETKVRLETYDIRVQATDWAGGVTESVIPVRFNSTFFAVSESGAGGEERRQLEPGEQEFLGQDEPVEIELSSPVPLSMDSFEVSIDGNALTGAQISAADEDGYAWTIRTTESWGVGDHLLTVKTSREGQSKEVAIDFRVANAAGLAGTPYFYPNPSATTEGALFFELSDRPEKCMVKIYTVRGRKVREDQLFCNPGTNAYRWDLTDQVGDRVANGIYLLVLDIEAEGSAKVRHMEKVAVTR</sequence>
<feature type="domain" description="Gingipain" evidence="3">
    <location>
        <begin position="656"/>
        <end position="1086"/>
    </location>
</feature>
<dbReference type="Gene3D" id="3.40.50.1460">
    <property type="match status" value="1"/>
</dbReference>
<organism evidence="5 6">
    <name type="scientific">Eiseniibacteriota bacterium</name>
    <dbReference type="NCBI Taxonomy" id="2212470"/>
    <lineage>
        <taxon>Bacteria</taxon>
        <taxon>Candidatus Eiseniibacteriota</taxon>
    </lineage>
</organism>
<dbReference type="EMBL" id="JABDJR010000477">
    <property type="protein sequence ID" value="NNF07436.1"/>
    <property type="molecule type" value="Genomic_DNA"/>
</dbReference>
<evidence type="ECO:0008006" key="7">
    <source>
        <dbReference type="Google" id="ProtNLM"/>
    </source>
</evidence>
<feature type="signal peptide" evidence="2">
    <location>
        <begin position="1"/>
        <end position="28"/>
    </location>
</feature>
<evidence type="ECO:0000259" key="3">
    <source>
        <dbReference type="Pfam" id="PF01364"/>
    </source>
</evidence>
<dbReference type="InterPro" id="IPR012600">
    <property type="entry name" value="Propeptide_C25"/>
</dbReference>
<protein>
    <recommendedName>
        <fullName evidence="7">Gingipain domain-containing protein</fullName>
    </recommendedName>
</protein>
<dbReference type="InterPro" id="IPR038490">
    <property type="entry name" value="Gingipain_propep_sf"/>
</dbReference>
<feature type="domain" description="Gingipain propeptide" evidence="4">
    <location>
        <begin position="72"/>
        <end position="205"/>
    </location>
</feature>
<dbReference type="GO" id="GO:0004197">
    <property type="term" value="F:cysteine-type endopeptidase activity"/>
    <property type="evidence" value="ECO:0007669"/>
    <property type="project" value="InterPro"/>
</dbReference>
<proteinExistence type="predicted"/>
<keyword evidence="1 2" id="KW-0732">Signal</keyword>
<dbReference type="InterPro" id="IPR001769">
    <property type="entry name" value="Gingipain"/>
</dbReference>
<dbReference type="InterPro" id="IPR029031">
    <property type="entry name" value="Gingipain_N_sf"/>
</dbReference>
<evidence type="ECO:0000259" key="4">
    <source>
        <dbReference type="Pfam" id="PF08126"/>
    </source>
</evidence>
<name>A0A7Y2E915_UNCEI</name>
<dbReference type="InterPro" id="IPR029030">
    <property type="entry name" value="Caspase-like_dom_sf"/>
</dbReference>
<gene>
    <name evidence="5" type="ORF">HKN21_11795</name>
</gene>
<evidence type="ECO:0000256" key="2">
    <source>
        <dbReference type="SAM" id="SignalP"/>
    </source>
</evidence>
<feature type="chain" id="PRO_5031482547" description="Gingipain domain-containing protein" evidence="2">
    <location>
        <begin position="29"/>
        <end position="1406"/>
    </location>
</feature>
<accession>A0A7Y2E915</accession>
<dbReference type="Gene3D" id="2.60.40.4070">
    <property type="match status" value="1"/>
</dbReference>